<dbReference type="KEGG" id="hcv:FTV88_0496"/>
<sequence>MFLIHKSSVSFRSSEFLLIKKALRRRRAFIQSLICQDFSILKELAP</sequence>
<proteinExistence type="predicted"/>
<evidence type="ECO:0000313" key="1">
    <source>
        <dbReference type="EMBL" id="QGG46675.1"/>
    </source>
</evidence>
<reference evidence="2" key="1">
    <citation type="submission" date="2019-11" db="EMBL/GenBank/DDBJ databases">
        <title>Genome sequence of Heliorestis convoluta strain HH, an alkaliphilic and minimalistic phototrophic bacterium from a soda lake in Egypt.</title>
        <authorList>
            <person name="Dewey E.D."/>
            <person name="Stokes L.M."/>
            <person name="Burchell B.M."/>
            <person name="Shaffer K.N."/>
            <person name="Huntington A.M."/>
            <person name="Baker J.M."/>
            <person name="Nadendla S."/>
            <person name="Giglio M.G."/>
            <person name="Touchman J.W."/>
            <person name="Blankenship R.E."/>
            <person name="Madigan M.T."/>
            <person name="Sattley W.M."/>
        </authorList>
    </citation>
    <scope>NUCLEOTIDE SEQUENCE [LARGE SCALE GENOMIC DNA]</scope>
    <source>
        <strain evidence="2">HH</strain>
    </source>
</reference>
<keyword evidence="2" id="KW-1185">Reference proteome</keyword>
<organism evidence="1 2">
    <name type="scientific">Heliorestis convoluta</name>
    <dbReference type="NCBI Taxonomy" id="356322"/>
    <lineage>
        <taxon>Bacteria</taxon>
        <taxon>Bacillati</taxon>
        <taxon>Bacillota</taxon>
        <taxon>Clostridia</taxon>
        <taxon>Eubacteriales</taxon>
        <taxon>Heliobacteriaceae</taxon>
        <taxon>Heliorestis</taxon>
    </lineage>
</organism>
<dbReference type="EMBL" id="CP045875">
    <property type="protein sequence ID" value="QGG46675.1"/>
    <property type="molecule type" value="Genomic_DNA"/>
</dbReference>
<dbReference type="AlphaFoldDB" id="A0A5Q2N297"/>
<name>A0A5Q2N297_9FIRM</name>
<protein>
    <submittedName>
        <fullName evidence="1">Uncharacterized protein</fullName>
    </submittedName>
</protein>
<accession>A0A5Q2N297</accession>
<dbReference type="Proteomes" id="UP000366051">
    <property type="component" value="Chromosome"/>
</dbReference>
<gene>
    <name evidence="1" type="ORF">FTV88_0496</name>
</gene>
<evidence type="ECO:0000313" key="2">
    <source>
        <dbReference type="Proteomes" id="UP000366051"/>
    </source>
</evidence>